<feature type="region of interest" description="Disordered" evidence="1">
    <location>
        <begin position="32"/>
        <end position="56"/>
    </location>
</feature>
<comment type="caution">
    <text evidence="2">The sequence shown here is derived from an EMBL/GenBank/DDBJ whole genome shotgun (WGS) entry which is preliminary data.</text>
</comment>
<evidence type="ECO:0000256" key="1">
    <source>
        <dbReference type="SAM" id="MobiDB-lite"/>
    </source>
</evidence>
<name>A0AAD6IP98_DREDA</name>
<evidence type="ECO:0000313" key="2">
    <source>
        <dbReference type="EMBL" id="KAJ6255785.1"/>
    </source>
</evidence>
<protein>
    <submittedName>
        <fullName evidence="2">Mutator-like element transposase</fullName>
    </submittedName>
</protein>
<accession>A0AAD6IP98</accession>
<gene>
    <name evidence="2" type="ORF">Dda_9466</name>
</gene>
<dbReference type="AlphaFoldDB" id="A0AAD6IP98"/>
<reference evidence="2" key="1">
    <citation type="submission" date="2023-01" db="EMBL/GenBank/DDBJ databases">
        <title>The chitinases involved in constricting ring structure development in the nematode-trapping fungus Drechslerella dactyloides.</title>
        <authorList>
            <person name="Wang R."/>
            <person name="Zhang L."/>
            <person name="Tang P."/>
            <person name="Li S."/>
            <person name="Liang L."/>
        </authorList>
    </citation>
    <scope>NUCLEOTIDE SEQUENCE</scope>
    <source>
        <strain evidence="2">YMF1.00031</strain>
    </source>
</reference>
<organism evidence="2 3">
    <name type="scientific">Drechslerella dactyloides</name>
    <name type="common">Nematode-trapping fungus</name>
    <name type="synonym">Arthrobotrys dactyloides</name>
    <dbReference type="NCBI Taxonomy" id="74499"/>
    <lineage>
        <taxon>Eukaryota</taxon>
        <taxon>Fungi</taxon>
        <taxon>Dikarya</taxon>
        <taxon>Ascomycota</taxon>
        <taxon>Pezizomycotina</taxon>
        <taxon>Orbiliomycetes</taxon>
        <taxon>Orbiliales</taxon>
        <taxon>Orbiliaceae</taxon>
        <taxon>Drechslerella</taxon>
    </lineage>
</organism>
<dbReference type="Proteomes" id="UP001221413">
    <property type="component" value="Unassembled WGS sequence"/>
</dbReference>
<keyword evidence="3" id="KW-1185">Reference proteome</keyword>
<evidence type="ECO:0000313" key="3">
    <source>
        <dbReference type="Proteomes" id="UP001221413"/>
    </source>
</evidence>
<dbReference type="EMBL" id="JAQGDS010000020">
    <property type="protein sequence ID" value="KAJ6255785.1"/>
    <property type="molecule type" value="Genomic_DNA"/>
</dbReference>
<proteinExistence type="predicted"/>
<sequence>MFHHPDLKDFVKHQASTVIVRSLFKGSVSIPLTQKKGKSSNGDLNPQAKPRSRSYGSRLYGAHTQYRVQSIKQDDLQLLNTLRTSGGTPPQQFTASRERNSESLISMCDIYNRNQRADFGKRSGKCFMESAVDYSKRENFEYKVKLDGGSVTHLFLAHPESIALARLDPAVFVSDCTYKSNKYKLHLLHTVGVTPFNTPMSSRKPKVHIRPTWQKLGGFGGVLLEDAESMAELDSDSVQQLELRAPAMAAVDNIHIQKKSVTASSSVGFETSRPEGRSLNRY</sequence>